<feature type="domain" description="AAA+ ATPase" evidence="1">
    <location>
        <begin position="36"/>
        <end position="187"/>
    </location>
</feature>
<dbReference type="RefSeq" id="WP_147561606.1">
    <property type="nucleotide sequence ID" value="NZ_JACOQI010000005.1"/>
</dbReference>
<dbReference type="Gene3D" id="3.40.50.300">
    <property type="entry name" value="P-loop containing nucleotide triphosphate hydrolases"/>
    <property type="match status" value="1"/>
</dbReference>
<evidence type="ECO:0000313" key="3">
    <source>
        <dbReference type="Proteomes" id="UP000620327"/>
    </source>
</evidence>
<dbReference type="InterPro" id="IPR003593">
    <property type="entry name" value="AAA+_ATPase"/>
</dbReference>
<dbReference type="EMBL" id="JACOQI010000005">
    <property type="protein sequence ID" value="MBC5769992.1"/>
    <property type="molecule type" value="Genomic_DNA"/>
</dbReference>
<keyword evidence="3" id="KW-1185">Reference proteome</keyword>
<dbReference type="CDD" id="cd00009">
    <property type="entry name" value="AAA"/>
    <property type="match status" value="1"/>
</dbReference>
<evidence type="ECO:0000313" key="2">
    <source>
        <dbReference type="EMBL" id="MBC5769992.1"/>
    </source>
</evidence>
<reference evidence="2" key="1">
    <citation type="submission" date="2020-08" db="EMBL/GenBank/DDBJ databases">
        <title>Genome public.</title>
        <authorList>
            <person name="Liu C."/>
            <person name="Sun Q."/>
        </authorList>
    </citation>
    <scope>NUCLEOTIDE SEQUENCE</scope>
    <source>
        <strain evidence="2">BX15</strain>
    </source>
</reference>
<dbReference type="Proteomes" id="UP000620327">
    <property type="component" value="Unassembled WGS sequence"/>
</dbReference>
<dbReference type="SMART" id="SM00382">
    <property type="entry name" value="AAA"/>
    <property type="match status" value="1"/>
</dbReference>
<accession>A0A923MFZ2</accession>
<organism evidence="2 3">
    <name type="scientific">Dysosmobacter segnis</name>
    <dbReference type="NCBI Taxonomy" id="2763042"/>
    <lineage>
        <taxon>Bacteria</taxon>
        <taxon>Bacillati</taxon>
        <taxon>Bacillota</taxon>
        <taxon>Clostridia</taxon>
        <taxon>Eubacteriales</taxon>
        <taxon>Oscillospiraceae</taxon>
        <taxon>Dysosmobacter</taxon>
    </lineage>
</organism>
<protein>
    <submittedName>
        <fullName evidence="2">AAA family ATPase</fullName>
    </submittedName>
</protein>
<comment type="caution">
    <text evidence="2">The sequence shown here is derived from an EMBL/GenBank/DDBJ whole genome shotgun (WGS) entry which is preliminary data.</text>
</comment>
<dbReference type="InterPro" id="IPR027417">
    <property type="entry name" value="P-loop_NTPase"/>
</dbReference>
<gene>
    <name evidence="2" type="ORF">H8Z83_06585</name>
</gene>
<sequence>MIDNETNLTLLNVNQIVSLLSRAYIKLIKNGTPLKSFPSVMLWGPPGIGKSQGVREIAGNIQAKTGKKVSITDVRLLLFNPVDLRGIPTTNADKTLSVWLKPQIFQMDESEDVINILFLDEITAAPQSVQAAAYQITLDRVIGEHKLPENCIVIAAGNRVTDKSVAYNMPRALANRLLHITVKGDPDSWHDWAVKSGIHRFVTSFLEYNPTALMRSDSPESTLAFPTPRSWEMVSNILTNISENMDAIQPLISGCIGASVTYNFAKWCTLFSNQPSIEDIFAGKKTAVEKSPEMQEALRAEMVAYARQHPEKELINNSIVFACDLPWTFRTNLLHDYQLIPKLRPILAENAIYLDAVKAGMK</sequence>
<proteinExistence type="predicted"/>
<dbReference type="Pfam" id="PF07726">
    <property type="entry name" value="AAA_3"/>
    <property type="match status" value="1"/>
</dbReference>
<name>A0A923MFZ2_9FIRM</name>
<dbReference type="InterPro" id="IPR011703">
    <property type="entry name" value="ATPase_AAA-3"/>
</dbReference>
<evidence type="ECO:0000259" key="1">
    <source>
        <dbReference type="SMART" id="SM00382"/>
    </source>
</evidence>
<dbReference type="GO" id="GO:0005524">
    <property type="term" value="F:ATP binding"/>
    <property type="evidence" value="ECO:0007669"/>
    <property type="project" value="InterPro"/>
</dbReference>
<dbReference type="AlphaFoldDB" id="A0A923MFZ2"/>
<dbReference type="SUPFAM" id="SSF52540">
    <property type="entry name" value="P-loop containing nucleoside triphosphate hydrolases"/>
    <property type="match status" value="1"/>
</dbReference>
<dbReference type="GO" id="GO:0016887">
    <property type="term" value="F:ATP hydrolysis activity"/>
    <property type="evidence" value="ECO:0007669"/>
    <property type="project" value="InterPro"/>
</dbReference>